<name>A0AAV8VX01_9CUCU</name>
<protein>
    <recommendedName>
        <fullName evidence="7">HEAT repeat-containing protein 1</fullName>
    </recommendedName>
</protein>
<dbReference type="InterPro" id="IPR022125">
    <property type="entry name" value="U3snoRNP10_N"/>
</dbReference>
<dbReference type="GO" id="GO:0030515">
    <property type="term" value="F:snoRNA binding"/>
    <property type="evidence" value="ECO:0007669"/>
    <property type="project" value="TreeGrafter"/>
</dbReference>
<evidence type="ECO:0000313" key="9">
    <source>
        <dbReference type="EMBL" id="KAJ8918485.1"/>
    </source>
</evidence>
<keyword evidence="6 7" id="KW-0687">Ribonucleoprotein</keyword>
<evidence type="ECO:0000256" key="6">
    <source>
        <dbReference type="ARBA" id="ARBA00023274"/>
    </source>
</evidence>
<evidence type="ECO:0000256" key="4">
    <source>
        <dbReference type="ARBA" id="ARBA00022552"/>
    </source>
</evidence>
<evidence type="ECO:0000259" key="8">
    <source>
        <dbReference type="SMART" id="SM01036"/>
    </source>
</evidence>
<dbReference type="PANTHER" id="PTHR13457:SF1">
    <property type="entry name" value="HEAT REPEAT-CONTAINING PROTEIN 1"/>
    <property type="match status" value="1"/>
</dbReference>
<proteinExistence type="inferred from homology"/>
<dbReference type="SMART" id="SM01036">
    <property type="entry name" value="BP28CT"/>
    <property type="match status" value="1"/>
</dbReference>
<evidence type="ECO:0000313" key="10">
    <source>
        <dbReference type="Proteomes" id="UP001159042"/>
    </source>
</evidence>
<dbReference type="InterPro" id="IPR016024">
    <property type="entry name" value="ARM-type_fold"/>
</dbReference>
<dbReference type="GO" id="GO:0030686">
    <property type="term" value="C:90S preribosome"/>
    <property type="evidence" value="ECO:0007669"/>
    <property type="project" value="TreeGrafter"/>
</dbReference>
<dbReference type="GO" id="GO:0034455">
    <property type="term" value="C:t-UTP complex"/>
    <property type="evidence" value="ECO:0007669"/>
    <property type="project" value="TreeGrafter"/>
</dbReference>
<dbReference type="PANTHER" id="PTHR13457">
    <property type="entry name" value="BAP28"/>
    <property type="match status" value="1"/>
</dbReference>
<dbReference type="InterPro" id="IPR011989">
    <property type="entry name" value="ARM-like"/>
</dbReference>
<evidence type="ECO:0000256" key="3">
    <source>
        <dbReference type="ARBA" id="ARBA00022517"/>
    </source>
</evidence>
<evidence type="ECO:0000256" key="2">
    <source>
        <dbReference type="ARBA" id="ARBA00010559"/>
    </source>
</evidence>
<keyword evidence="10" id="KW-1185">Reference proteome</keyword>
<comment type="subcellular location">
    <subcellularLocation>
        <location evidence="1 7">Nucleus</location>
        <location evidence="1 7">Nucleolus</location>
    </subcellularLocation>
</comment>
<dbReference type="InterPro" id="IPR056473">
    <property type="entry name" value="HEAT_Utp10/HEAT1"/>
</dbReference>
<comment type="function">
    <text evidence="7">Involved in nucleolar processing of pre-18S ribosomal RNA.</text>
</comment>
<dbReference type="GO" id="GO:0032040">
    <property type="term" value="C:small-subunit processome"/>
    <property type="evidence" value="ECO:0007669"/>
    <property type="project" value="TreeGrafter"/>
</dbReference>
<feature type="domain" description="BP28 C-terminal" evidence="8">
    <location>
        <begin position="1738"/>
        <end position="1886"/>
    </location>
</feature>
<comment type="caution">
    <text evidence="9">The sequence shown here is derived from an EMBL/GenBank/DDBJ whole genome shotgun (WGS) entry which is preliminary data.</text>
</comment>
<organism evidence="9 10">
    <name type="scientific">Exocentrus adspersus</name>
    <dbReference type="NCBI Taxonomy" id="1586481"/>
    <lineage>
        <taxon>Eukaryota</taxon>
        <taxon>Metazoa</taxon>
        <taxon>Ecdysozoa</taxon>
        <taxon>Arthropoda</taxon>
        <taxon>Hexapoda</taxon>
        <taxon>Insecta</taxon>
        <taxon>Pterygota</taxon>
        <taxon>Neoptera</taxon>
        <taxon>Endopterygota</taxon>
        <taxon>Coleoptera</taxon>
        <taxon>Polyphaga</taxon>
        <taxon>Cucujiformia</taxon>
        <taxon>Chrysomeloidea</taxon>
        <taxon>Cerambycidae</taxon>
        <taxon>Lamiinae</taxon>
        <taxon>Acanthocinini</taxon>
        <taxon>Exocentrus</taxon>
    </lineage>
</organism>
<keyword evidence="5 7" id="KW-0539">Nucleus</keyword>
<gene>
    <name evidence="9" type="ORF">NQ315_008182</name>
</gene>
<evidence type="ECO:0000256" key="1">
    <source>
        <dbReference type="ARBA" id="ARBA00004604"/>
    </source>
</evidence>
<reference evidence="9 10" key="1">
    <citation type="journal article" date="2023" name="Insect Mol. Biol.">
        <title>Genome sequencing provides insights into the evolution of gene families encoding plant cell wall-degrading enzymes in longhorned beetles.</title>
        <authorList>
            <person name="Shin N.R."/>
            <person name="Okamura Y."/>
            <person name="Kirsch R."/>
            <person name="Pauchet Y."/>
        </authorList>
    </citation>
    <scope>NUCLEOTIDE SEQUENCE [LARGE SCALE GENOMIC DNA]</scope>
    <source>
        <strain evidence="9">EAD_L_NR</strain>
    </source>
</reference>
<dbReference type="Proteomes" id="UP001159042">
    <property type="component" value="Unassembled WGS sequence"/>
</dbReference>
<dbReference type="GO" id="GO:0000462">
    <property type="term" value="P:maturation of SSU-rRNA from tricistronic rRNA transcript (SSU-rRNA, 5.8S rRNA, LSU-rRNA)"/>
    <property type="evidence" value="ECO:0007669"/>
    <property type="project" value="TreeGrafter"/>
</dbReference>
<evidence type="ECO:0000256" key="7">
    <source>
        <dbReference type="RuleBase" id="RU367065"/>
    </source>
</evidence>
<keyword evidence="4 7" id="KW-0698">rRNA processing</keyword>
<accession>A0AAV8VX01</accession>
<keyword evidence="3 7" id="KW-0690">Ribosome biogenesis</keyword>
<dbReference type="Pfam" id="PF08146">
    <property type="entry name" value="BP28CT"/>
    <property type="match status" value="1"/>
</dbReference>
<dbReference type="SUPFAM" id="SSF48371">
    <property type="entry name" value="ARM repeat"/>
    <property type="match status" value="3"/>
</dbReference>
<dbReference type="EMBL" id="JANEYG010000026">
    <property type="protein sequence ID" value="KAJ8918485.1"/>
    <property type="molecule type" value="Genomic_DNA"/>
</dbReference>
<dbReference type="InterPro" id="IPR012954">
    <property type="entry name" value="BP28_C_dom"/>
</dbReference>
<comment type="similarity">
    <text evidence="2 7">Belongs to the HEATR1/UTP10 family.</text>
</comment>
<dbReference type="InterPro" id="IPR040191">
    <property type="entry name" value="UTP10"/>
</dbReference>
<dbReference type="Pfam" id="PF23243">
    <property type="entry name" value="HEAT_HEATR1"/>
    <property type="match status" value="1"/>
</dbReference>
<dbReference type="GO" id="GO:0045943">
    <property type="term" value="P:positive regulation of transcription by RNA polymerase I"/>
    <property type="evidence" value="ECO:0007669"/>
    <property type="project" value="TreeGrafter"/>
</dbReference>
<sequence length="2027" mass="231074">MSTSLAEQLQRLSVPQTTILTRDKKRASLLFDPKEAAGLKRETVYQIGLEGLEELISKNEVFGQFKSSLFHITSKDFERSVQDVEANRKLDKTIRKFLVLLSPYFLLNSTHKALEWLVNRYSINEYNREDLLMLILPYHESNIFVRVLQLLQIKDSNDSFYFLKALQKPGVHLPKQSLLQHAAGNSGFLKFVTKYIMLLLKFHEKPNLLTVAFNYYCSVFAGALEYSREVSEDQVSQMLPLILKGLNSPIPNFCAASYIVTARLVTKSNYSDKLLDKLVEKLSDIKVPGLKTEMCLVLIVLYQSQKQYTSMPLTAVTSLSEKDWLPKVLSDLSYSGSYILPFLEILVKKCTEEGTNNELKTGRDLVKNCLIQIKLEDDNVGNTISSILDCLRSKAKYSAEITNWLIELIQTLERQYPNAFDHEVINILTATKDKKILKRKKLLSRILKSTMAYKGKYDVFEKLYHPSPEIRGEAVSYLKQNFASLRETNKEVIKQSLLDRLNDDDATVVKETLSVVNKVSIFEKVELKDILINLVTKIIKDRNAWKSILPLVLKLMQIINDANDWKLFLAVFPFLLPRSGSGLAFSKKLVGLSCVSEHVLLKPSIQKLLDVKDSATFIGVLFESLQSNNSLDTVKEFIEVLYTIPKEQQDTFRKYISSIVLTNIIPKQSPVDVLSLVLEILFTYYETSNVKSADKEQSVLDCIDSAAKSKFPVQGYLDFIENIISCTLKKELDLTFFDFHEDCPTGKYFTSLANILINSGSEKRISLFLDNFCADWITKFNFMLNICISGNKTVCTSFKKDALNYLLQASKGIEAEEFKQFIYIDKPTTAFLLILLSDPSEDVRQLVFEIIESLLTVSTRKSNSYYHLLDGLTKHKEEVTTDHEQAPLVMFNILDPSNTRRKKHASDLNAIRNHLIKLICNDSAPVYFQAGLLKLLSLINSFDISEQLTSVALQILQKQQTLDSFSAVVTASVITRIETKIASKVTFDTNSWKFIEYGIKSHKTMIYTEKTVKTCLSALVLYQFERDFFKELETEVEKRLLSIIIEISCVAENPDVLPAASRIFKHIDLDAKLIVEELVTMRDVQSARFSATKKRRVSVVPTIDILDTLEWRKGVSVLEFIQDKKKIRNSKVLLPVLFEVLKKCLDFDEQTSVEYPKQLILSSILYCCLKMNKEDMPENVFNMELIVQCIRASQNPQTHHHALLVLAHTAELLPSQVLHHMMAIFTFMGSSLLRHEDAYSFQIITKIIDTIIPILVKDNQVSTITKVLRVFVDVLLDVPEHRRMPLYKQLLHKFNVEENLYLFLLLVFESQVLRSSQEKSSSDTQPKRLEIAANLAREFTPYIVLGSCIKLIKYLNELPDEKEDSMDTDTDSETVLITTHTPKDFRHYKYLILKFTAGLLSSQEFVKQIAALSVEEELQLESLYKEMIVSILQYIQRISKVAEQAAGTPQAQYWKAVLHHSYDTLDSLNALVTPQMFLLVTKGLMVHSLSTVRRRILELLNTKLQYNSQFFSECGKNEIYTLIPPIINIVEGIDNDVQPEQEMIIQTALLSLKLLVKSLAPDDPEKFVQILDFIINVIKSGKAQNNVLASVLLCLAELCVDLKAHAISGLAEFMPVVIKILKQQKYEDIPSVLMRSVITTIDKICTTMPLFLSPYLQKLLFELSILISKWGNSSEEQKLQPFVNKLNCIKQKIGGVIPPRVLIPAVQECYNKLKENKCFSAISALMNILAESLSNLKGAEINSNLPDLTNFFLNALQFRTDNNSSYEEANVVEEHIIDAFTVLILKLSESTFRPLYHELYNWAVNDIKSERIITFYNLSSGIANSLKGLFVLFAGHFLNNAAEILDACNVTKTEELYFAEEIKNTLLLECILKTLKAVFLYGNQRYISKERFDVLMQPLVDQLENTLGEVHNLAKRNDELLTPCLVHFALATGDDALWKQMNYQILLKMRHSVPKIRLIALHCLTEIVKKLGGGFLVVTTRDYPVFSRAFGRRRGRRGEGMSDGCARDGESVRGAFAKIFLMYVFIK</sequence>
<dbReference type="Gene3D" id="1.25.10.10">
    <property type="entry name" value="Leucine-rich Repeat Variant"/>
    <property type="match status" value="2"/>
</dbReference>
<dbReference type="Pfam" id="PF12397">
    <property type="entry name" value="U3snoRNP10"/>
    <property type="match status" value="1"/>
</dbReference>
<evidence type="ECO:0000256" key="5">
    <source>
        <dbReference type="ARBA" id="ARBA00023242"/>
    </source>
</evidence>